<evidence type="ECO:0000313" key="4">
    <source>
        <dbReference type="Proteomes" id="UP000266723"/>
    </source>
</evidence>
<feature type="region of interest" description="Disordered" evidence="1">
    <location>
        <begin position="157"/>
        <end position="238"/>
    </location>
</feature>
<reference evidence="3 4" key="1">
    <citation type="journal article" date="2020" name="BMC Genomics">
        <title>Intraspecific diversification of the crop wild relative Brassica cretica Lam. using demographic model selection.</title>
        <authorList>
            <person name="Kioukis A."/>
            <person name="Michalopoulou V.A."/>
            <person name="Briers L."/>
            <person name="Pirintsos S."/>
            <person name="Studholme D.J."/>
            <person name="Pavlidis P."/>
            <person name="Sarris P.F."/>
        </authorList>
    </citation>
    <scope>NUCLEOTIDE SEQUENCE [LARGE SCALE GENOMIC DNA]</scope>
    <source>
        <strain evidence="4">cv. PFS-1207/04</strain>
    </source>
</reference>
<feature type="compositionally biased region" description="Polar residues" evidence="1">
    <location>
        <begin position="335"/>
        <end position="353"/>
    </location>
</feature>
<comment type="caution">
    <text evidence="3">The sequence shown here is derived from an EMBL/GenBank/DDBJ whole genome shotgun (WGS) entry which is preliminary data.</text>
</comment>
<evidence type="ECO:0000259" key="2">
    <source>
        <dbReference type="Pfam" id="PF14392"/>
    </source>
</evidence>
<dbReference type="Pfam" id="PF06045">
    <property type="entry name" value="Rhamnogal_lyase"/>
    <property type="match status" value="1"/>
</dbReference>
<evidence type="ECO:0000313" key="3">
    <source>
        <dbReference type="EMBL" id="KAF3582739.1"/>
    </source>
</evidence>
<dbReference type="Proteomes" id="UP000266723">
    <property type="component" value="Unassembled WGS sequence"/>
</dbReference>
<gene>
    <name evidence="3" type="ORF">DY000_02034146</name>
</gene>
<feature type="compositionally biased region" description="Basic and acidic residues" evidence="1">
    <location>
        <begin position="197"/>
        <end position="238"/>
    </location>
</feature>
<evidence type="ECO:0000256" key="1">
    <source>
        <dbReference type="SAM" id="MobiDB-lite"/>
    </source>
</evidence>
<dbReference type="Pfam" id="PF14392">
    <property type="entry name" value="zf-CCHC_4"/>
    <property type="match status" value="1"/>
</dbReference>
<proteinExistence type="predicted"/>
<protein>
    <recommendedName>
        <fullName evidence="2">Zinc knuckle CX2CX4HX4C domain-containing protein</fullName>
    </recommendedName>
</protein>
<feature type="region of interest" description="Disordered" evidence="1">
    <location>
        <begin position="335"/>
        <end position="392"/>
    </location>
</feature>
<organism evidence="3 4">
    <name type="scientific">Brassica cretica</name>
    <name type="common">Mustard</name>
    <dbReference type="NCBI Taxonomy" id="69181"/>
    <lineage>
        <taxon>Eukaryota</taxon>
        <taxon>Viridiplantae</taxon>
        <taxon>Streptophyta</taxon>
        <taxon>Embryophyta</taxon>
        <taxon>Tracheophyta</taxon>
        <taxon>Spermatophyta</taxon>
        <taxon>Magnoliopsida</taxon>
        <taxon>eudicotyledons</taxon>
        <taxon>Gunneridae</taxon>
        <taxon>Pentapetalae</taxon>
        <taxon>rosids</taxon>
        <taxon>malvids</taxon>
        <taxon>Brassicales</taxon>
        <taxon>Brassicaceae</taxon>
        <taxon>Brassiceae</taxon>
        <taxon>Brassica</taxon>
    </lineage>
</organism>
<feature type="domain" description="Zinc knuckle CX2CX4HX4C" evidence="2">
    <location>
        <begin position="88"/>
        <end position="130"/>
    </location>
</feature>
<keyword evidence="4" id="KW-1185">Reference proteome</keyword>
<dbReference type="EMBL" id="QGKV02000649">
    <property type="protein sequence ID" value="KAF3582739.1"/>
    <property type="molecule type" value="Genomic_DNA"/>
</dbReference>
<name>A0ABQ7DXD0_BRACR</name>
<feature type="compositionally biased region" description="Basic and acidic residues" evidence="1">
    <location>
        <begin position="157"/>
        <end position="188"/>
    </location>
</feature>
<accession>A0ABQ7DXD0</accession>
<dbReference type="InterPro" id="IPR010325">
    <property type="entry name" value="Rhamnogal_lyase"/>
</dbReference>
<dbReference type="InterPro" id="IPR025836">
    <property type="entry name" value="Zn_knuckle_CX2CX4HX4C"/>
</dbReference>
<sequence length="467" mass="52735">MMVSPPKVAITSNDNNVSCTTMARRLSRSEKGKWTELSKPQKKRPPIRIPVSNNDALIAENKLTLIGNVETRDVRDARSRVEQNGLLPLEMKAEIELSSGELTEVEFEYLKIEKHCFTCFSLFHEEENCLERSPNYPPARERKLGITQALALSRIEADKRRHDDRRGYVRPNERPDARIELNERRDPYSAHYTNQRELNDNGKRARPEESRRSGELTRRPEPYREHSREVSSYRPHHRDDYRSALSRQNETLSSHTPPPVPMRDVMIQTSANNEGANTLTSTERRSALAHIEALDLRDQLPPRTAVSGDSGRLQDVEIHYDDELPQDQPVQTMVTTAGGSAQSQSRTPASQRLGSLASLRSREKTKTVISSSSALPTEGETSKTKPTARRKTIKPTVKKNGGLSLLWKDTVQVDILEANPNFIDTKVVVDNGIVQVTFSSPQGSITGIKYDGIDNVLDDEVDERRRG</sequence>